<gene>
    <name evidence="1" type="ORF">E6Q11_06620</name>
</gene>
<sequence>MTTIRKSGEIYSDFIVADFNDWLKLYKNNGSGIFLESKLSLNGAFNYAEPGSVASIKMKDGSVRIVAASYRRPNPQWDPSGNIIIFGLINDVLVESLRYSYPVEWTSKNLGAFAIIPFDPSNNGYDDFIVLGEGDGRSVLYFKQTTDGFVDATEEKLGAVKTKMYESDKFVVFDANGDGKKDLMAFSYKNNIYSSGNGLFINQGDGVLKSVQLGGPELADTIQIPIFTTNKDGSWKKFIGLYGVKLDGSQLMTVKAWIK</sequence>
<accession>A0A5C7J391</accession>
<dbReference type="Proteomes" id="UP000321026">
    <property type="component" value="Unassembled WGS sequence"/>
</dbReference>
<organism evidence="1 2">
    <name type="scientific">Candidatus Dojkabacteria bacterium</name>
    <dbReference type="NCBI Taxonomy" id="2099670"/>
    <lineage>
        <taxon>Bacteria</taxon>
        <taxon>Candidatus Dojkabacteria</taxon>
    </lineage>
</organism>
<protein>
    <recommendedName>
        <fullName evidence="3">VCBS repeat-containing protein</fullName>
    </recommendedName>
</protein>
<evidence type="ECO:0008006" key="3">
    <source>
        <dbReference type="Google" id="ProtNLM"/>
    </source>
</evidence>
<name>A0A5C7J391_9BACT</name>
<reference evidence="1 2" key="1">
    <citation type="submission" date="2018-09" db="EMBL/GenBank/DDBJ databases">
        <title>Metagenome Assembled Genomes from an Advanced Water Purification Facility.</title>
        <authorList>
            <person name="Stamps B.W."/>
            <person name="Spear J.R."/>
        </authorList>
    </citation>
    <scope>NUCLEOTIDE SEQUENCE [LARGE SCALE GENOMIC DNA]</scope>
    <source>
        <strain evidence="1">Bin_63_2</strain>
    </source>
</reference>
<dbReference type="EMBL" id="SSDS01000105">
    <property type="protein sequence ID" value="TXG75784.1"/>
    <property type="molecule type" value="Genomic_DNA"/>
</dbReference>
<dbReference type="SUPFAM" id="SSF69318">
    <property type="entry name" value="Integrin alpha N-terminal domain"/>
    <property type="match status" value="1"/>
</dbReference>
<proteinExistence type="predicted"/>
<evidence type="ECO:0000313" key="2">
    <source>
        <dbReference type="Proteomes" id="UP000321026"/>
    </source>
</evidence>
<dbReference type="InterPro" id="IPR028994">
    <property type="entry name" value="Integrin_alpha_N"/>
</dbReference>
<dbReference type="AlphaFoldDB" id="A0A5C7J391"/>
<evidence type="ECO:0000313" key="1">
    <source>
        <dbReference type="EMBL" id="TXG75784.1"/>
    </source>
</evidence>
<comment type="caution">
    <text evidence="1">The sequence shown here is derived from an EMBL/GenBank/DDBJ whole genome shotgun (WGS) entry which is preliminary data.</text>
</comment>